<sequence length="151" mass="18104">MNQKELNQVKKPNYYYGLEHQNFKINTTATLKSNHYELYMTDAIEQFIRFSLPNSMDSTIDEVPSKDNFSEYTHEEVKEPDHYNSMIFHFYLLLLFKILTFENKNLRSMKLILTSFEVIGVWKKFNHICWNRVQIFVILLPYNAAYSNAVR</sequence>
<organism evidence="1">
    <name type="scientific">Rhizophagus irregularis (strain DAOM 181602 / DAOM 197198 / MUCL 43194)</name>
    <name type="common">Arbuscular mycorrhizal fungus</name>
    <name type="synonym">Glomus intraradices</name>
    <dbReference type="NCBI Taxonomy" id="747089"/>
    <lineage>
        <taxon>Eukaryota</taxon>
        <taxon>Fungi</taxon>
        <taxon>Fungi incertae sedis</taxon>
        <taxon>Mucoromycota</taxon>
        <taxon>Glomeromycotina</taxon>
        <taxon>Glomeromycetes</taxon>
        <taxon>Glomerales</taxon>
        <taxon>Glomeraceae</taxon>
        <taxon>Rhizophagus</taxon>
    </lineage>
</organism>
<dbReference type="EMBL" id="KI283715">
    <property type="protein sequence ID" value="ESA13620.1"/>
    <property type="molecule type" value="Genomic_DNA"/>
</dbReference>
<evidence type="ECO:0000313" key="1">
    <source>
        <dbReference type="EMBL" id="ESA13620.1"/>
    </source>
</evidence>
<dbReference type="HOGENOM" id="CLU_1732440_0_0_1"/>
<gene>
    <name evidence="1" type="ORF">GLOINDRAFT_95812</name>
</gene>
<proteinExistence type="predicted"/>
<protein>
    <submittedName>
        <fullName evidence="1">Uncharacterized protein</fullName>
    </submittedName>
</protein>
<name>U9TZV2_RHIID</name>
<dbReference type="AlphaFoldDB" id="U9TZV2"/>
<reference evidence="1" key="1">
    <citation type="submission" date="2013-07" db="EMBL/GenBank/DDBJ databases">
        <title>The genome of an arbuscular mycorrhizal fungus provides insights into the evolution of the oldest plant symbiosis.</title>
        <authorList>
            <consortium name="DOE Joint Genome Institute"/>
            <person name="Tisserant E."/>
            <person name="Malbreil M."/>
            <person name="Kuo A."/>
            <person name="Kohler A."/>
            <person name="Symeonidi A."/>
            <person name="Balestrini R."/>
            <person name="Charron P."/>
            <person name="Duensing N."/>
            <person name="Frei-dit-Frey N."/>
            <person name="Gianinazzi-Pearson V."/>
            <person name="Gilbert B."/>
            <person name="Handa Y."/>
            <person name="Hijri M."/>
            <person name="Kaul R."/>
            <person name="Kawaguchi M."/>
            <person name="Krajinski F."/>
            <person name="Lammers P."/>
            <person name="Lapierre D."/>
            <person name="Masclaux F.G."/>
            <person name="Murat C."/>
            <person name="Morin E."/>
            <person name="Ndikumana S."/>
            <person name="Pagni M."/>
            <person name="Petitpierre D."/>
            <person name="Requena N."/>
            <person name="Rosikiewicz P."/>
            <person name="Riley R."/>
            <person name="Saito K."/>
            <person name="San Clemente H."/>
            <person name="Shapiro H."/>
            <person name="van Tuinen D."/>
            <person name="Becard G."/>
            <person name="Bonfante P."/>
            <person name="Paszkowski U."/>
            <person name="Shachar-Hill Y."/>
            <person name="Young J.P."/>
            <person name="Sanders I.R."/>
            <person name="Henrissat B."/>
            <person name="Rensing S.A."/>
            <person name="Grigoriev I.V."/>
            <person name="Corradi N."/>
            <person name="Roux C."/>
            <person name="Martin F."/>
        </authorList>
    </citation>
    <scope>NUCLEOTIDE SEQUENCE</scope>
    <source>
        <strain evidence="1">DAOM 197198</strain>
    </source>
</reference>
<accession>U9TZV2</accession>